<feature type="region of interest" description="Disordered" evidence="6">
    <location>
        <begin position="123"/>
        <end position="174"/>
    </location>
</feature>
<dbReference type="AlphaFoldDB" id="A0A137PBD4"/>
<evidence type="ECO:0000313" key="9">
    <source>
        <dbReference type="Proteomes" id="UP000070444"/>
    </source>
</evidence>
<dbReference type="GO" id="GO:0043565">
    <property type="term" value="F:sequence-specific DNA binding"/>
    <property type="evidence" value="ECO:0007669"/>
    <property type="project" value="InterPro"/>
</dbReference>
<evidence type="ECO:0000313" key="8">
    <source>
        <dbReference type="EMBL" id="KXN72319.1"/>
    </source>
</evidence>
<keyword evidence="4" id="KW-0539">Nucleus</keyword>
<evidence type="ECO:0000259" key="7">
    <source>
        <dbReference type="SMART" id="SM00415"/>
    </source>
</evidence>
<dbReference type="Proteomes" id="UP000070444">
    <property type="component" value="Unassembled WGS sequence"/>
</dbReference>
<proteinExistence type="inferred from homology"/>
<dbReference type="Gene3D" id="1.10.10.10">
    <property type="entry name" value="Winged helix-like DNA-binding domain superfamily/Winged helix DNA-binding domain"/>
    <property type="match status" value="1"/>
</dbReference>
<keyword evidence="9" id="KW-1185">Reference proteome</keyword>
<gene>
    <name evidence="8" type="ORF">CONCODRAFT_69103</name>
</gene>
<evidence type="ECO:0000256" key="1">
    <source>
        <dbReference type="ARBA" id="ARBA00004123"/>
    </source>
</evidence>
<dbReference type="PANTHER" id="PTHR10015">
    <property type="entry name" value="HEAT SHOCK TRANSCRIPTION FACTOR"/>
    <property type="match status" value="1"/>
</dbReference>
<comment type="subcellular location">
    <subcellularLocation>
        <location evidence="1">Nucleus</location>
    </subcellularLocation>
</comment>
<dbReference type="SMART" id="SM00415">
    <property type="entry name" value="HSF"/>
    <property type="match status" value="1"/>
</dbReference>
<accession>A0A137PBD4</accession>
<dbReference type="OrthoDB" id="60033at2759"/>
<feature type="region of interest" description="Disordered" evidence="6">
    <location>
        <begin position="215"/>
        <end position="241"/>
    </location>
</feature>
<dbReference type="Pfam" id="PF00447">
    <property type="entry name" value="HSF_DNA-bind"/>
    <property type="match status" value="1"/>
</dbReference>
<name>A0A137PBD4_CONC2</name>
<dbReference type="InterPro" id="IPR000232">
    <property type="entry name" value="HSF_DNA-bd"/>
</dbReference>
<feature type="compositionally biased region" description="Low complexity" evidence="6">
    <location>
        <begin position="151"/>
        <end position="162"/>
    </location>
</feature>
<reference evidence="8 9" key="1">
    <citation type="journal article" date="2015" name="Genome Biol. Evol.">
        <title>Phylogenomic analyses indicate that early fungi evolved digesting cell walls of algal ancestors of land plants.</title>
        <authorList>
            <person name="Chang Y."/>
            <person name="Wang S."/>
            <person name="Sekimoto S."/>
            <person name="Aerts A.L."/>
            <person name="Choi C."/>
            <person name="Clum A."/>
            <person name="LaButti K.M."/>
            <person name="Lindquist E.A."/>
            <person name="Yee Ngan C."/>
            <person name="Ohm R.A."/>
            <person name="Salamov A.A."/>
            <person name="Grigoriev I.V."/>
            <person name="Spatafora J.W."/>
            <person name="Berbee M.L."/>
        </authorList>
    </citation>
    <scope>NUCLEOTIDE SEQUENCE [LARGE SCALE GENOMIC DNA]</scope>
    <source>
        <strain evidence="8 9">NRRL 28638</strain>
    </source>
</reference>
<comment type="similarity">
    <text evidence="2 5">Belongs to the HSF family.</text>
</comment>
<dbReference type="InterPro" id="IPR036388">
    <property type="entry name" value="WH-like_DNA-bd_sf"/>
</dbReference>
<dbReference type="InterPro" id="IPR036390">
    <property type="entry name" value="WH_DNA-bd_sf"/>
</dbReference>
<dbReference type="EMBL" id="KQ964455">
    <property type="protein sequence ID" value="KXN72319.1"/>
    <property type="molecule type" value="Genomic_DNA"/>
</dbReference>
<evidence type="ECO:0000256" key="5">
    <source>
        <dbReference type="RuleBase" id="RU004020"/>
    </source>
</evidence>
<dbReference type="STRING" id="796925.A0A137PBD4"/>
<dbReference type="SUPFAM" id="SSF46785">
    <property type="entry name" value="Winged helix' DNA-binding domain"/>
    <property type="match status" value="1"/>
</dbReference>
<protein>
    <submittedName>
        <fullName evidence="8">Winged helix DNA-binding domain-containing protein</fullName>
    </submittedName>
</protein>
<dbReference type="PANTHER" id="PTHR10015:SF427">
    <property type="entry name" value="HEAT SHOCK FACTOR PROTEIN"/>
    <property type="match status" value="1"/>
</dbReference>
<evidence type="ECO:0000256" key="4">
    <source>
        <dbReference type="ARBA" id="ARBA00023242"/>
    </source>
</evidence>
<dbReference type="GO" id="GO:0003700">
    <property type="term" value="F:DNA-binding transcription factor activity"/>
    <property type="evidence" value="ECO:0007669"/>
    <property type="project" value="InterPro"/>
</dbReference>
<dbReference type="GO" id="GO:0005634">
    <property type="term" value="C:nucleus"/>
    <property type="evidence" value="ECO:0007669"/>
    <property type="project" value="UniProtKB-SubCell"/>
</dbReference>
<organism evidence="8 9">
    <name type="scientific">Conidiobolus coronatus (strain ATCC 28846 / CBS 209.66 / NRRL 28638)</name>
    <name type="common">Delacroixia coronata</name>
    <dbReference type="NCBI Taxonomy" id="796925"/>
    <lineage>
        <taxon>Eukaryota</taxon>
        <taxon>Fungi</taxon>
        <taxon>Fungi incertae sedis</taxon>
        <taxon>Zoopagomycota</taxon>
        <taxon>Entomophthoromycotina</taxon>
        <taxon>Entomophthoromycetes</taxon>
        <taxon>Entomophthorales</taxon>
        <taxon>Ancylistaceae</taxon>
        <taxon>Conidiobolus</taxon>
    </lineage>
</organism>
<evidence type="ECO:0000256" key="6">
    <source>
        <dbReference type="SAM" id="MobiDB-lite"/>
    </source>
</evidence>
<evidence type="ECO:0000256" key="2">
    <source>
        <dbReference type="ARBA" id="ARBA00006403"/>
    </source>
</evidence>
<sequence>MNSNFNYPERLSFAQRLYNLINNEPFISWSCDGDSFYINDVEKFENIIKLRMNNSSMLSFVRQLHIYGFKRIIDGRRTRYQIKTNFASFYHPSFQRDHPELLGEVKRQKRVSKAKVQFIHNRNAHPIKSESPNQEDDLLETKVSTPPNMETNSTANSFTSSSPPIYHPLLASDPLPMPSVDNSWRKSNRKHQVDPYNLVKEEPVDYTRLENILSSQPSSSALRKHTQSPPPATQEEIMEHPLLKLLNPLSNSSRTLP</sequence>
<keyword evidence="3 8" id="KW-0238">DNA-binding</keyword>
<feature type="domain" description="HSF-type DNA-binding" evidence="7">
    <location>
        <begin position="9"/>
        <end position="108"/>
    </location>
</feature>
<evidence type="ECO:0000256" key="3">
    <source>
        <dbReference type="ARBA" id="ARBA00023125"/>
    </source>
</evidence>